<dbReference type="Pfam" id="PF00491">
    <property type="entry name" value="Arginase"/>
    <property type="match status" value="1"/>
</dbReference>
<keyword evidence="4" id="KW-0464">Manganese</keyword>
<dbReference type="SUPFAM" id="SSF52768">
    <property type="entry name" value="Arginase/deacetylase"/>
    <property type="match status" value="1"/>
</dbReference>
<evidence type="ECO:0000256" key="5">
    <source>
        <dbReference type="PROSITE-ProRule" id="PRU00742"/>
    </source>
</evidence>
<dbReference type="PANTHER" id="PTHR11358">
    <property type="entry name" value="ARGINASE/AGMATINASE"/>
    <property type="match status" value="1"/>
</dbReference>
<evidence type="ECO:0000256" key="3">
    <source>
        <dbReference type="ARBA" id="ARBA00022808"/>
    </source>
</evidence>
<protein>
    <submittedName>
        <fullName evidence="6">Arginase/agmatinase/formiminoglutamase</fullName>
    </submittedName>
</protein>
<dbReference type="EMBL" id="CP001337">
    <property type="protein sequence ID" value="ACL26571.1"/>
    <property type="molecule type" value="Genomic_DNA"/>
</dbReference>
<dbReference type="KEGG" id="cag:Cagg_3735"/>
<keyword evidence="2" id="KW-0378">Hydrolase</keyword>
<dbReference type="GO" id="GO:0008783">
    <property type="term" value="F:agmatinase activity"/>
    <property type="evidence" value="ECO:0007669"/>
    <property type="project" value="TreeGrafter"/>
</dbReference>
<reference evidence="6" key="1">
    <citation type="submission" date="2008-12" db="EMBL/GenBank/DDBJ databases">
        <title>Complete sequence of Chloroflexus aggregans DSM 9485.</title>
        <authorList>
            <consortium name="US DOE Joint Genome Institute"/>
            <person name="Lucas S."/>
            <person name="Copeland A."/>
            <person name="Lapidus A."/>
            <person name="Glavina del Rio T."/>
            <person name="Dalin E."/>
            <person name="Tice H."/>
            <person name="Pitluck S."/>
            <person name="Foster B."/>
            <person name="Larimer F."/>
            <person name="Land M."/>
            <person name="Hauser L."/>
            <person name="Kyrpides N."/>
            <person name="Mikhailova N."/>
            <person name="Bryant D."/>
            <person name="Richardson P."/>
        </authorList>
    </citation>
    <scope>NUCLEOTIDE SEQUENCE</scope>
    <source>
        <strain evidence="6">DSM 9485</strain>
    </source>
</reference>
<gene>
    <name evidence="6" type="ordered locus">Cagg_3735</name>
</gene>
<dbReference type="Gene3D" id="3.40.800.10">
    <property type="entry name" value="Ureohydrolase domain"/>
    <property type="match status" value="1"/>
</dbReference>
<dbReference type="CDD" id="cd09988">
    <property type="entry name" value="Formimidoylglutamase"/>
    <property type="match status" value="1"/>
</dbReference>
<keyword evidence="1" id="KW-0479">Metal-binding</keyword>
<dbReference type="PIRSF" id="PIRSF036979">
    <property type="entry name" value="Arginase"/>
    <property type="match status" value="1"/>
</dbReference>
<evidence type="ECO:0000313" key="7">
    <source>
        <dbReference type="Proteomes" id="UP000002508"/>
    </source>
</evidence>
<dbReference type="GO" id="GO:0033389">
    <property type="term" value="P:putrescine biosynthetic process from arginine, via agmatine"/>
    <property type="evidence" value="ECO:0007669"/>
    <property type="project" value="TreeGrafter"/>
</dbReference>
<dbReference type="HOGENOM" id="CLU_039478_2_0_0"/>
<dbReference type="AlphaFoldDB" id="B8GAJ6"/>
<evidence type="ECO:0000256" key="4">
    <source>
        <dbReference type="ARBA" id="ARBA00023211"/>
    </source>
</evidence>
<dbReference type="RefSeq" id="WP_015942416.1">
    <property type="nucleotide sequence ID" value="NC_011831.1"/>
</dbReference>
<dbReference type="InterPro" id="IPR023696">
    <property type="entry name" value="Ureohydrolase_dom_sf"/>
</dbReference>
<dbReference type="PROSITE" id="PS51409">
    <property type="entry name" value="ARGINASE_2"/>
    <property type="match status" value="1"/>
</dbReference>
<dbReference type="GO" id="GO:0046872">
    <property type="term" value="F:metal ion binding"/>
    <property type="evidence" value="ECO:0007669"/>
    <property type="project" value="UniProtKB-KW"/>
</dbReference>
<keyword evidence="3" id="KW-0369">Histidine metabolism</keyword>
<sequence length="316" mass="33824">MTSLFQQLVPPARELFYRRDDPNDRRLGEIVTLGIAGYDAAKVVLLGCPQDIGVQRNRGRTGAAQGPTAIRRCFYRLGVAGLADLPICDLGDVPVDSSLETIHALQHALATQVIADGKLLISLGGGNDISFPDFAALATAAPPPLLAINVDAHYDVRADWPANSGTPYRQLIEAGLVDPQRYWVIGAQPFANAPVYTTYLLERGATIVRLSDARRLGVAETVQVMLAASDAASIGWGFDLDVVQAAEAPGVSAPNPLGMRGEELVALATLAGAEPRTRLIEVSELNPTYDNDDRTARLAAVTLWYALFAFAQRHGV</sequence>
<proteinExistence type="inferred from homology"/>
<dbReference type="GO" id="GO:0006547">
    <property type="term" value="P:L-histidine metabolic process"/>
    <property type="evidence" value="ECO:0007669"/>
    <property type="project" value="UniProtKB-KW"/>
</dbReference>
<keyword evidence="7" id="KW-1185">Reference proteome</keyword>
<dbReference type="STRING" id="326427.Cagg_3735"/>
<dbReference type="OrthoDB" id="9788689at2"/>
<evidence type="ECO:0000256" key="1">
    <source>
        <dbReference type="ARBA" id="ARBA00022723"/>
    </source>
</evidence>
<dbReference type="InterPro" id="IPR006035">
    <property type="entry name" value="Ureohydrolase"/>
</dbReference>
<comment type="similarity">
    <text evidence="5">Belongs to the arginase family.</text>
</comment>
<evidence type="ECO:0000313" key="6">
    <source>
        <dbReference type="EMBL" id="ACL26571.1"/>
    </source>
</evidence>
<dbReference type="Proteomes" id="UP000002508">
    <property type="component" value="Chromosome"/>
</dbReference>
<dbReference type="PANTHER" id="PTHR11358:SF35">
    <property type="entry name" value="FORMIMIDOYLGLUTAMASE"/>
    <property type="match status" value="1"/>
</dbReference>
<accession>B8GAJ6</accession>
<organism evidence="6 7">
    <name type="scientific">Chloroflexus aggregans (strain MD-66 / DSM 9485)</name>
    <dbReference type="NCBI Taxonomy" id="326427"/>
    <lineage>
        <taxon>Bacteria</taxon>
        <taxon>Bacillati</taxon>
        <taxon>Chloroflexota</taxon>
        <taxon>Chloroflexia</taxon>
        <taxon>Chloroflexales</taxon>
        <taxon>Chloroflexineae</taxon>
        <taxon>Chloroflexaceae</taxon>
        <taxon>Chloroflexus</taxon>
    </lineage>
</organism>
<dbReference type="eggNOG" id="COG0010">
    <property type="taxonomic scope" value="Bacteria"/>
</dbReference>
<name>B8GAJ6_CHLAD</name>
<evidence type="ECO:0000256" key="2">
    <source>
        <dbReference type="ARBA" id="ARBA00022801"/>
    </source>
</evidence>